<evidence type="ECO:0000313" key="3">
    <source>
        <dbReference type="Proteomes" id="UP000315842"/>
    </source>
</evidence>
<feature type="transmembrane region" description="Helical" evidence="1">
    <location>
        <begin position="54"/>
        <end position="74"/>
    </location>
</feature>
<dbReference type="RefSeq" id="WP_094181661.1">
    <property type="nucleotide sequence ID" value="NZ_BJLP01000075.1"/>
</dbReference>
<feature type="transmembrane region" description="Helical" evidence="1">
    <location>
        <begin position="169"/>
        <end position="189"/>
    </location>
</feature>
<evidence type="ECO:0000313" key="2">
    <source>
        <dbReference type="EMBL" id="GEA82628.1"/>
    </source>
</evidence>
<dbReference type="AlphaFoldDB" id="A0A4Y3KI08"/>
<keyword evidence="1" id="KW-1133">Transmembrane helix</keyword>
<comment type="caution">
    <text evidence="2">The sequence shown here is derived from an EMBL/GenBank/DDBJ whole genome shotgun (WGS) entry which is preliminary data.</text>
</comment>
<feature type="transmembrane region" description="Helical" evidence="1">
    <location>
        <begin position="25"/>
        <end position="42"/>
    </location>
</feature>
<evidence type="ECO:0000256" key="1">
    <source>
        <dbReference type="SAM" id="Phobius"/>
    </source>
</evidence>
<keyword evidence="1" id="KW-0812">Transmembrane</keyword>
<dbReference type="EMBL" id="BJLP01000075">
    <property type="protein sequence ID" value="GEA82628.1"/>
    <property type="molecule type" value="Genomic_DNA"/>
</dbReference>
<protein>
    <submittedName>
        <fullName evidence="2">Uncharacterized protein</fullName>
    </submittedName>
</protein>
<feature type="transmembrane region" description="Helical" evidence="1">
    <location>
        <begin position="239"/>
        <end position="258"/>
    </location>
</feature>
<gene>
    <name evidence="2" type="ORF">CUD01_30720</name>
</gene>
<dbReference type="Proteomes" id="UP000315842">
    <property type="component" value="Unassembled WGS sequence"/>
</dbReference>
<feature type="transmembrane region" description="Helical" evidence="1">
    <location>
        <begin position="137"/>
        <end position="157"/>
    </location>
</feature>
<accession>A0A4Y3KI08</accession>
<feature type="transmembrane region" description="Helical" evidence="1">
    <location>
        <begin position="102"/>
        <end position="125"/>
    </location>
</feature>
<proteinExistence type="predicted"/>
<name>A0A4Y3KI08_CELUD</name>
<sequence>MTALVEQAAGAGRVSASRRSLRTEHWAAIATVGLLAAHIGLRDGQWTHEWTLSIWQYSFATIMLAPACAGFGAWKAVAAAKAYADGAAAAGRQTAVVWRSTLVVSGWVLAAFLAGFLVVQTVMLFAGPPGAPAPSDYLPVLSCVAMLVAFTSFGCWVGWRVRSYIAPPLLALVCFAGCVALYTTSLSFLSDTGGATGSLVGLRPNPARVLLQLVVFGLLTVVFTVSAGKDAYRTARARFGMGALAVVAVGAVLVGALAGPERLLPDPNDPVRCAQADGGPRVCVGPGYADEAGEISAALAAPVAKLRSAGVDVDLGRFDQRPSAPGAHVVNPGMLTRGALAAPQYVANTVMSSTCALEPDAATAFGVLAWWLAPDGRERDSLVAPGEVSSALRSADPAVFGPEVRRLVSVLREC</sequence>
<organism evidence="2 3">
    <name type="scientific">Cellulomonas uda</name>
    <dbReference type="NCBI Taxonomy" id="1714"/>
    <lineage>
        <taxon>Bacteria</taxon>
        <taxon>Bacillati</taxon>
        <taxon>Actinomycetota</taxon>
        <taxon>Actinomycetes</taxon>
        <taxon>Micrococcales</taxon>
        <taxon>Cellulomonadaceae</taxon>
        <taxon>Cellulomonas</taxon>
    </lineage>
</organism>
<reference evidence="2 3" key="1">
    <citation type="submission" date="2019-06" db="EMBL/GenBank/DDBJ databases">
        <title>Whole genome shotgun sequence of Cellulomonas uda NBRC 3747.</title>
        <authorList>
            <person name="Hosoyama A."/>
            <person name="Uohara A."/>
            <person name="Ohji S."/>
            <person name="Ichikawa N."/>
        </authorList>
    </citation>
    <scope>NUCLEOTIDE SEQUENCE [LARGE SCALE GENOMIC DNA]</scope>
    <source>
        <strain evidence="2 3">NBRC 3747</strain>
    </source>
</reference>
<feature type="transmembrane region" description="Helical" evidence="1">
    <location>
        <begin position="209"/>
        <end position="227"/>
    </location>
</feature>
<keyword evidence="1" id="KW-0472">Membrane</keyword>
<keyword evidence="3" id="KW-1185">Reference proteome</keyword>